<evidence type="ECO:0000313" key="2">
    <source>
        <dbReference type="Proteomes" id="UP000307943"/>
    </source>
</evidence>
<evidence type="ECO:0008006" key="3">
    <source>
        <dbReference type="Google" id="ProtNLM"/>
    </source>
</evidence>
<dbReference type="OrthoDB" id="2537747at2"/>
<dbReference type="EMBL" id="VDCQ01000007">
    <property type="protein sequence ID" value="TNJ66949.1"/>
    <property type="molecule type" value="Genomic_DNA"/>
</dbReference>
<organism evidence="1 2">
    <name type="scientific">Paenibacillus hemerocallicola</name>
    <dbReference type="NCBI Taxonomy" id="1172614"/>
    <lineage>
        <taxon>Bacteria</taxon>
        <taxon>Bacillati</taxon>
        <taxon>Bacillota</taxon>
        <taxon>Bacilli</taxon>
        <taxon>Bacillales</taxon>
        <taxon>Paenibacillaceae</taxon>
        <taxon>Paenibacillus</taxon>
    </lineage>
</organism>
<name>A0A5C4TEU4_9BACL</name>
<gene>
    <name evidence="1" type="ORF">FE784_07030</name>
</gene>
<keyword evidence="2" id="KW-1185">Reference proteome</keyword>
<dbReference type="Proteomes" id="UP000307943">
    <property type="component" value="Unassembled WGS sequence"/>
</dbReference>
<dbReference type="AlphaFoldDB" id="A0A5C4TEU4"/>
<accession>A0A5C4TEU4</accession>
<comment type="caution">
    <text evidence="1">The sequence shown here is derived from an EMBL/GenBank/DDBJ whole genome shotgun (WGS) entry which is preliminary data.</text>
</comment>
<protein>
    <recommendedName>
        <fullName evidence="3">Neutral/alkaline non-lysosomal ceramidase N-terminal domain-containing protein</fullName>
    </recommendedName>
</protein>
<evidence type="ECO:0000313" key="1">
    <source>
        <dbReference type="EMBL" id="TNJ66949.1"/>
    </source>
</evidence>
<sequence length="403" mass="44275">MTSRLRAAFGKVKITPEEHSPLQGYDTTANIADPARDILDDIYARIVVLDDGLSRQIVISTDSCVTCEVPFLAVNPRDAARFNYFPASFAEGTRAAWGKAAGAEESSVTVIATHTHSAPTYFNRKYTSRITAKIKEMLQELRPVRVKAATGKCTVSVNRRPFLQHNDSLAIDRSLHVLVFETEESEPLGAMVNCAVHPTLLMNTFGRVSGEFVGLAMNELEERYGGGFVSLFIQGFCGDVGPVDHYRTEKEDTYPHVRAMGHRLFGDIVRTIPSLSAIGGLPLRSAEKTVRLPTREGYYMPSCSMTLHGLRIGQAVLISVSGEIFNGFVGPIARESPFPYTLLSGLANGYSGYLPTLAAFHDGLVGYEVNTTPYSDRACEMFTDQTAELLRHLHEYRPVAASK</sequence>
<proteinExistence type="predicted"/>
<reference evidence="1 2" key="1">
    <citation type="submission" date="2019-05" db="EMBL/GenBank/DDBJ databases">
        <title>We sequenced the genome of Paenibacillus hemerocallicola KCTC 33185 for further insight into its adaptation and study the phylogeny of Paenibacillus.</title>
        <authorList>
            <person name="Narsing Rao M.P."/>
        </authorList>
    </citation>
    <scope>NUCLEOTIDE SEQUENCE [LARGE SCALE GENOMIC DNA]</scope>
    <source>
        <strain evidence="1 2">KCTC 33185</strain>
    </source>
</reference>
<dbReference type="RefSeq" id="WP_139601434.1">
    <property type="nucleotide sequence ID" value="NZ_VDCQ01000007.1"/>
</dbReference>